<evidence type="ECO:0000313" key="2">
    <source>
        <dbReference type="Proteomes" id="UP000275408"/>
    </source>
</evidence>
<evidence type="ECO:0000313" key="1">
    <source>
        <dbReference type="EMBL" id="RMX37387.1"/>
    </source>
</evidence>
<sequence>MLFKQLKLTKAAIKDKTRKRILSRKNNECTPFISPNLRILSRKNNEPTPFILFLAMTVTRNDCETNTSDRPNVSLVHG</sequence>
<protein>
    <submittedName>
        <fullName evidence="1">Uncharacterized protein</fullName>
    </submittedName>
</protein>
<dbReference type="EMBL" id="RCHS01004145">
    <property type="protein sequence ID" value="RMX37387.1"/>
    <property type="molecule type" value="Genomic_DNA"/>
</dbReference>
<comment type="caution">
    <text evidence="1">The sequence shown here is derived from an EMBL/GenBank/DDBJ whole genome shotgun (WGS) entry which is preliminary data.</text>
</comment>
<name>A0A3M6T7J9_POCDA</name>
<proteinExistence type="predicted"/>
<gene>
    <name evidence="1" type="ORF">pdam_00013803</name>
</gene>
<keyword evidence="2" id="KW-1185">Reference proteome</keyword>
<accession>A0A3M6T7J9</accession>
<reference evidence="1 2" key="1">
    <citation type="journal article" date="2018" name="Sci. Rep.">
        <title>Comparative analysis of the Pocillopora damicornis genome highlights role of immune system in coral evolution.</title>
        <authorList>
            <person name="Cunning R."/>
            <person name="Bay R.A."/>
            <person name="Gillette P."/>
            <person name="Baker A.C."/>
            <person name="Traylor-Knowles N."/>
        </authorList>
    </citation>
    <scope>NUCLEOTIDE SEQUENCE [LARGE SCALE GENOMIC DNA]</scope>
    <source>
        <strain evidence="1">RSMAS</strain>
        <tissue evidence="1">Whole animal</tissue>
    </source>
</reference>
<organism evidence="1 2">
    <name type="scientific">Pocillopora damicornis</name>
    <name type="common">Cauliflower coral</name>
    <name type="synonym">Millepora damicornis</name>
    <dbReference type="NCBI Taxonomy" id="46731"/>
    <lineage>
        <taxon>Eukaryota</taxon>
        <taxon>Metazoa</taxon>
        <taxon>Cnidaria</taxon>
        <taxon>Anthozoa</taxon>
        <taxon>Hexacorallia</taxon>
        <taxon>Scleractinia</taxon>
        <taxon>Astrocoeniina</taxon>
        <taxon>Pocilloporidae</taxon>
        <taxon>Pocillopora</taxon>
    </lineage>
</organism>
<dbReference type="AlphaFoldDB" id="A0A3M6T7J9"/>
<dbReference type="Proteomes" id="UP000275408">
    <property type="component" value="Unassembled WGS sequence"/>
</dbReference>